<feature type="binding site" evidence="4">
    <location>
        <begin position="971"/>
        <end position="978"/>
    </location>
    <ligand>
        <name>ATP</name>
        <dbReference type="ChEBI" id="CHEBI:30616"/>
    </ligand>
</feature>
<dbReference type="EMBL" id="BHXC01000006">
    <property type="protein sequence ID" value="GCB89561.1"/>
    <property type="molecule type" value="Genomic_DNA"/>
</dbReference>
<keyword evidence="2 4" id="KW-0547">Nucleotide-binding</keyword>
<dbReference type="GO" id="GO:0004197">
    <property type="term" value="F:cysteine-type endopeptidase activity"/>
    <property type="evidence" value="ECO:0007669"/>
    <property type="project" value="InterPro"/>
</dbReference>
<dbReference type="InterPro" id="IPR002543">
    <property type="entry name" value="FtsK_dom"/>
</dbReference>
<dbReference type="PANTHER" id="PTHR22683:SF1">
    <property type="entry name" value="TYPE VII SECRETION SYSTEM PROTEIN ESSC"/>
    <property type="match status" value="1"/>
</dbReference>
<name>A0A401QVY0_STRNR</name>
<evidence type="ECO:0000256" key="3">
    <source>
        <dbReference type="ARBA" id="ARBA00022840"/>
    </source>
</evidence>
<dbReference type="Gene3D" id="3.40.50.1460">
    <property type="match status" value="1"/>
</dbReference>
<evidence type="ECO:0000256" key="1">
    <source>
        <dbReference type="ARBA" id="ARBA00022737"/>
    </source>
</evidence>
<dbReference type="NCBIfam" id="TIGR03925">
    <property type="entry name" value="T7SS_EccC_b"/>
    <property type="match status" value="1"/>
</dbReference>
<dbReference type="GO" id="GO:0005524">
    <property type="term" value="F:ATP binding"/>
    <property type="evidence" value="ECO:0007669"/>
    <property type="project" value="UniProtKB-UniRule"/>
</dbReference>
<comment type="caution">
    <text evidence="6">The sequence shown here is derived from an EMBL/GenBank/DDBJ whole genome shotgun (WGS) entry which is preliminary data.</text>
</comment>
<evidence type="ECO:0000259" key="5">
    <source>
        <dbReference type="PROSITE" id="PS50901"/>
    </source>
</evidence>
<evidence type="ECO:0000256" key="2">
    <source>
        <dbReference type="ARBA" id="ARBA00022741"/>
    </source>
</evidence>
<feature type="domain" description="FtsK" evidence="5">
    <location>
        <begin position="308"/>
        <end position="503"/>
    </location>
</feature>
<feature type="binding site" evidence="4">
    <location>
        <begin position="644"/>
        <end position="651"/>
    </location>
    <ligand>
        <name>ATP</name>
        <dbReference type="ChEBI" id="CHEBI:30616"/>
    </ligand>
</feature>
<dbReference type="Pfam" id="PF00656">
    <property type="entry name" value="Peptidase_C14"/>
    <property type="match status" value="1"/>
</dbReference>
<dbReference type="SUPFAM" id="SSF52129">
    <property type="entry name" value="Caspase-like"/>
    <property type="match status" value="1"/>
</dbReference>
<accession>A0A401QVY0</accession>
<feature type="domain" description="FtsK" evidence="5">
    <location>
        <begin position="952"/>
        <end position="1144"/>
    </location>
</feature>
<protein>
    <submittedName>
        <fullName evidence="6">Type VII secretion protein EccC</fullName>
    </submittedName>
</protein>
<keyword evidence="3 4" id="KW-0067">ATP-binding</keyword>
<evidence type="ECO:0000313" key="7">
    <source>
        <dbReference type="Proteomes" id="UP000288351"/>
    </source>
</evidence>
<keyword evidence="1" id="KW-0677">Repeat</keyword>
<dbReference type="PANTHER" id="PTHR22683">
    <property type="entry name" value="SPORULATION PROTEIN RELATED"/>
    <property type="match status" value="1"/>
</dbReference>
<dbReference type="GO" id="GO:0006508">
    <property type="term" value="P:proteolysis"/>
    <property type="evidence" value="ECO:0007669"/>
    <property type="project" value="InterPro"/>
</dbReference>
<dbReference type="Pfam" id="PF01580">
    <property type="entry name" value="FtsK_SpoIIIE"/>
    <property type="match status" value="3"/>
</dbReference>
<feature type="binding site" evidence="4">
    <location>
        <begin position="1256"/>
        <end position="1263"/>
    </location>
    <ligand>
        <name>ATP</name>
        <dbReference type="ChEBI" id="CHEBI:30616"/>
    </ligand>
</feature>
<organism evidence="6 7">
    <name type="scientific">Streptomyces noursei</name>
    <name type="common">Streptomyces albulus</name>
    <dbReference type="NCBI Taxonomy" id="1971"/>
    <lineage>
        <taxon>Bacteria</taxon>
        <taxon>Bacillati</taxon>
        <taxon>Actinomycetota</taxon>
        <taxon>Actinomycetes</taxon>
        <taxon>Kitasatosporales</taxon>
        <taxon>Streptomycetaceae</taxon>
        <taxon>Streptomyces</taxon>
    </lineage>
</organism>
<evidence type="ECO:0000313" key="6">
    <source>
        <dbReference type="EMBL" id="GCB89561.1"/>
    </source>
</evidence>
<dbReference type="Gene3D" id="3.40.50.300">
    <property type="entry name" value="P-loop containing nucleotide triphosphate hydrolases"/>
    <property type="match status" value="4"/>
</dbReference>
<dbReference type="PROSITE" id="PS50901">
    <property type="entry name" value="FTSK"/>
    <property type="match status" value="4"/>
</dbReference>
<dbReference type="NCBIfam" id="NF047832">
    <property type="entry name" value="caspase_w_EACC1"/>
    <property type="match status" value="1"/>
</dbReference>
<dbReference type="RefSeq" id="WP_016575069.1">
    <property type="nucleotide sequence ID" value="NZ_BHXC01000006.1"/>
</dbReference>
<dbReference type="InterPro" id="IPR018247">
    <property type="entry name" value="EF_Hand_1_Ca_BS"/>
</dbReference>
<sequence>MGERRALLIATERYFDDSLPQLRSPVHDARKLAALLEDPDIGQFDAVQVLVDESKAVIEEAVERLFTDREVDLALVYLSCHGLKDRRGRLHFATVRTNREMIRASSVSAEFIKESMEYSRAQQKIALLDCCFSGAFGTSKGDPGLDDIPRQFVDHRGSYVITAANSVQEALEDESPGGGPTAWSSVFTRAVIDGLHTGRADLDEDGWVTAQELYQYVSDTVARTHEQKPTFFGSDIQGGSHLRLSKASPHAHRPFPGLAETDGPSPLATVDQLLPPLAVTPDRGLTAEEWRNNGQLITPIGRSHRAEGRRVQTHFVDLSGGAGHVAVAGGPRSGKTLLLQTLVTSLALTHTPHEVEFHCIDLGGGGLRRLRHLPHVRGFAQRQDPDAVHRTVARAVALNARREHDFERLPAIDSIEAYRGARARGLLADQPVGDLFLVVDGWAEFAEDFQDLAAALRGIGTTGLRHGVHLMVSTSRWAAVPRPLLEVMLTRFELALSSPDESLIHPELAARLTPATPGVALCNDRAEKRYVHVALPRTDGAASVHDLATAAAELGARVRGGWARFAASEPAPAPTPAARDALPFTDLLAIEDAGALDPARHWRPRRPEDRLRVPIGVDEQGQPVFLDLKEAAQNGMGPHGLCVGATGSGKSELLRTLVMALAVTHSSEHLNFILADFKGGATFAGLSELPHVAAVITNLVDDTALIDRMRDAISGELQRRQELLRSAGNYANLTGYERARATGLPLEPLPSLVIVVDEFSELLTAKPDFIEMFVQIGRIGRSLGVHMLLASQRLEEGKLRGLDTTLSYRIGLRTFSAAESRAAIGVPDAYHLPATPGSGILRYDGEVTLRFSAAYVSGVYRAPGATAEPGTGEDHGDALADTVLDVLVRRLEGQGPPAHQVWLPPLEMPATVDQLLPSLVTTPERGLHPADHPALGKLVAPVALVDKPFEQRRDVMYLDFSGGAGHGLFVGGPQSGKSTALRTTITAFALTHTPREVQFYCVDFGGGGMLDLARLPHVGGVATRLEPDRVRRTIAEVSGILERREEFFRAHGIDSVATYRRRRAAGEFPDEAWGDVFLVIDGYGAFRSDYEQLDGALLDLAARGLGFGVHLVLGAARYYEVRPALRDQLLNRVELRLGDPSDSELDRREANNVPVGRPGRGLSPERLHFLAALPRLDGVAETDDLGVALGELASVVRAEWPGPVAPPVRVLPAVFPAAELPAPAAGEPGVAFGIDETDLAPVRIDFETDPLLVVYGETESGKSSLLRLLLGQLAARYPTQEALMVVADYRRSLLDGLPDDHVTDYCTAAPRLDGALAGLAASLGRRMPGPDVTPEQLRNRKWYDAPDAFVIVDDYDLVATRSGNPLQPLLEYLPFARDLGLRLILARSTAGAGRALYEPLMQRVTELGAQALLFSGDAAEGPLVGTHRPVQLPPGRARFIGRRREPRLVQTAWLPQG</sequence>
<dbReference type="InterPro" id="IPR027417">
    <property type="entry name" value="P-loop_NTPase"/>
</dbReference>
<proteinExistence type="predicted"/>
<evidence type="ECO:0000256" key="4">
    <source>
        <dbReference type="PROSITE-ProRule" id="PRU00289"/>
    </source>
</evidence>
<dbReference type="SMART" id="SM00382">
    <property type="entry name" value="AAA"/>
    <property type="match status" value="4"/>
</dbReference>
<reference evidence="6 7" key="1">
    <citation type="journal article" date="2019" name="Microbiol. Resour. Announc.">
        <title>Draft Genome Sequence of the Most Traditional epsilon-Poly-l-Lysine Producer, Streptomyces albulus NBRC14147.</title>
        <authorList>
            <person name="Yamanaka K."/>
            <person name="Hamano Y."/>
        </authorList>
    </citation>
    <scope>NUCLEOTIDE SEQUENCE [LARGE SCALE GENOMIC DNA]</scope>
    <source>
        <strain evidence="6 7">NBRC 14147</strain>
    </source>
</reference>
<dbReference type="InterPro" id="IPR011600">
    <property type="entry name" value="Pept_C14_caspase"/>
</dbReference>
<feature type="binding site" evidence="4">
    <location>
        <begin position="329"/>
        <end position="336"/>
    </location>
    <ligand>
        <name>ATP</name>
        <dbReference type="ChEBI" id="CHEBI:30616"/>
    </ligand>
</feature>
<gene>
    <name evidence="6" type="ORF">SALB_02249</name>
</gene>
<dbReference type="GO" id="GO:0003677">
    <property type="term" value="F:DNA binding"/>
    <property type="evidence" value="ECO:0007669"/>
    <property type="project" value="InterPro"/>
</dbReference>
<dbReference type="PROSITE" id="PS00018">
    <property type="entry name" value="EF_HAND_1"/>
    <property type="match status" value="1"/>
</dbReference>
<feature type="domain" description="FtsK" evidence="5">
    <location>
        <begin position="1239"/>
        <end position="1422"/>
    </location>
</feature>
<dbReference type="InterPro" id="IPR023837">
    <property type="entry name" value="EccCb-like_Actinobacteria"/>
</dbReference>
<feature type="domain" description="FtsK" evidence="5">
    <location>
        <begin position="621"/>
        <end position="821"/>
    </location>
</feature>
<dbReference type="InterPro" id="IPR050206">
    <property type="entry name" value="FtsK/SpoIIIE/SftA"/>
</dbReference>
<dbReference type="SUPFAM" id="SSF52540">
    <property type="entry name" value="P-loop containing nucleoside triphosphate hydrolases"/>
    <property type="match status" value="4"/>
</dbReference>
<dbReference type="Proteomes" id="UP000288351">
    <property type="component" value="Unassembled WGS sequence"/>
</dbReference>
<dbReference type="InterPro" id="IPR029030">
    <property type="entry name" value="Caspase-like_dom_sf"/>
</dbReference>
<dbReference type="InterPro" id="IPR003593">
    <property type="entry name" value="AAA+_ATPase"/>
</dbReference>